<dbReference type="InterPro" id="IPR047546">
    <property type="entry name" value="Rcat_RBR_RNF216"/>
</dbReference>
<dbReference type="Proteomes" id="UP001233999">
    <property type="component" value="Unassembled WGS sequence"/>
</dbReference>
<evidence type="ECO:0000313" key="12">
    <source>
        <dbReference type="EMBL" id="KAJ9582255.1"/>
    </source>
</evidence>
<evidence type="ECO:0000259" key="10">
    <source>
        <dbReference type="PROSITE" id="PS51140"/>
    </source>
</evidence>
<evidence type="ECO:0000313" key="13">
    <source>
        <dbReference type="Proteomes" id="UP001233999"/>
    </source>
</evidence>
<evidence type="ECO:0000256" key="1">
    <source>
        <dbReference type="ARBA" id="ARBA00004906"/>
    </source>
</evidence>
<gene>
    <name evidence="12" type="ORF">L9F63_003384</name>
</gene>
<dbReference type="EMBL" id="JASPKZ010007815">
    <property type="protein sequence ID" value="KAJ9582255.1"/>
    <property type="molecule type" value="Genomic_DNA"/>
</dbReference>
<protein>
    <recommendedName>
        <fullName evidence="14">RING-type domain-containing protein</fullName>
    </recommendedName>
</protein>
<dbReference type="SUPFAM" id="SSF57850">
    <property type="entry name" value="RING/U-box"/>
    <property type="match status" value="2"/>
</dbReference>
<dbReference type="PANTHER" id="PTHR22770">
    <property type="entry name" value="UBIQUITIN CONJUGATING ENZYME 7 INTERACTING PROTEIN-RELATED"/>
    <property type="match status" value="1"/>
</dbReference>
<dbReference type="Gene3D" id="1.20.120.1750">
    <property type="match status" value="1"/>
</dbReference>
<evidence type="ECO:0000256" key="6">
    <source>
        <dbReference type="ARBA" id="ARBA00022786"/>
    </source>
</evidence>
<evidence type="ECO:0008006" key="14">
    <source>
        <dbReference type="Google" id="ProtNLM"/>
    </source>
</evidence>
<organism evidence="12 13">
    <name type="scientific">Diploptera punctata</name>
    <name type="common">Pacific beetle cockroach</name>
    <dbReference type="NCBI Taxonomy" id="6984"/>
    <lineage>
        <taxon>Eukaryota</taxon>
        <taxon>Metazoa</taxon>
        <taxon>Ecdysozoa</taxon>
        <taxon>Arthropoda</taxon>
        <taxon>Hexapoda</taxon>
        <taxon>Insecta</taxon>
        <taxon>Pterygota</taxon>
        <taxon>Neoptera</taxon>
        <taxon>Polyneoptera</taxon>
        <taxon>Dictyoptera</taxon>
        <taxon>Blattodea</taxon>
        <taxon>Blaberoidea</taxon>
        <taxon>Blaberidae</taxon>
        <taxon>Diplopterinae</taxon>
        <taxon>Diploptera</taxon>
    </lineage>
</organism>
<evidence type="ECO:0000256" key="7">
    <source>
        <dbReference type="ARBA" id="ARBA00022833"/>
    </source>
</evidence>
<feature type="coiled-coil region" evidence="8">
    <location>
        <begin position="289"/>
        <end position="323"/>
    </location>
</feature>
<comment type="pathway">
    <text evidence="1">Protein modification; protein ubiquitination.</text>
</comment>
<dbReference type="PROSITE" id="PS51873">
    <property type="entry name" value="TRIAD"/>
    <property type="match status" value="1"/>
</dbReference>
<evidence type="ECO:0000256" key="8">
    <source>
        <dbReference type="SAM" id="Coils"/>
    </source>
</evidence>
<evidence type="ECO:0000256" key="9">
    <source>
        <dbReference type="SAM" id="MobiDB-lite"/>
    </source>
</evidence>
<dbReference type="PROSITE" id="PS51140">
    <property type="entry name" value="CUE"/>
    <property type="match status" value="1"/>
</dbReference>
<dbReference type="CDD" id="cd20353">
    <property type="entry name" value="Rcat_RBR_RNF216"/>
    <property type="match status" value="1"/>
</dbReference>
<dbReference type="CDD" id="cd20339">
    <property type="entry name" value="BRcat_RBR_RNF216"/>
    <property type="match status" value="1"/>
</dbReference>
<dbReference type="InterPro" id="IPR044066">
    <property type="entry name" value="TRIAD_supradom"/>
</dbReference>
<dbReference type="InterPro" id="IPR051628">
    <property type="entry name" value="LUBAC_E3_Ligases"/>
</dbReference>
<dbReference type="GO" id="GO:0043130">
    <property type="term" value="F:ubiquitin binding"/>
    <property type="evidence" value="ECO:0007669"/>
    <property type="project" value="InterPro"/>
</dbReference>
<feature type="region of interest" description="Disordered" evidence="9">
    <location>
        <begin position="513"/>
        <end position="545"/>
    </location>
</feature>
<reference evidence="12" key="1">
    <citation type="journal article" date="2023" name="IScience">
        <title>Live-bearing cockroach genome reveals convergent evolutionary mechanisms linked to viviparity in insects and beyond.</title>
        <authorList>
            <person name="Fouks B."/>
            <person name="Harrison M.C."/>
            <person name="Mikhailova A.A."/>
            <person name="Marchal E."/>
            <person name="English S."/>
            <person name="Carruthers M."/>
            <person name="Jennings E.C."/>
            <person name="Chiamaka E.L."/>
            <person name="Frigard R.A."/>
            <person name="Pippel M."/>
            <person name="Attardo G.M."/>
            <person name="Benoit J.B."/>
            <person name="Bornberg-Bauer E."/>
            <person name="Tobe S.S."/>
        </authorList>
    </citation>
    <scope>NUCLEOTIDE SEQUENCE</scope>
    <source>
        <strain evidence="12">Stay&amp;Tobe</strain>
    </source>
</reference>
<keyword evidence="2" id="KW-0808">Transferase</keyword>
<evidence type="ECO:0000256" key="2">
    <source>
        <dbReference type="ARBA" id="ARBA00022679"/>
    </source>
</evidence>
<evidence type="ECO:0000256" key="4">
    <source>
        <dbReference type="ARBA" id="ARBA00022737"/>
    </source>
</evidence>
<keyword evidence="5" id="KW-0863">Zinc-finger</keyword>
<name>A0AAD7ZKW0_DIPPU</name>
<dbReference type="InterPro" id="IPR003892">
    <property type="entry name" value="CUE"/>
</dbReference>
<accession>A0AAD7ZKW0</accession>
<dbReference type="InterPro" id="IPR002867">
    <property type="entry name" value="IBR_dom"/>
</dbReference>
<feature type="compositionally biased region" description="Polar residues" evidence="9">
    <location>
        <begin position="523"/>
        <end position="545"/>
    </location>
</feature>
<dbReference type="Pfam" id="PF26200">
    <property type="entry name" value="Rcat_RNF216"/>
    <property type="match status" value="1"/>
</dbReference>
<comment type="caution">
    <text evidence="12">The sequence shown here is derived from an EMBL/GenBank/DDBJ whole genome shotgun (WGS) entry which is preliminary data.</text>
</comment>
<keyword evidence="3" id="KW-0479">Metal-binding</keyword>
<dbReference type="InterPro" id="IPR047545">
    <property type="entry name" value="BRcat_RBR_RNF216"/>
</dbReference>
<keyword evidence="7" id="KW-0862">Zinc</keyword>
<keyword evidence="4" id="KW-0677">Repeat</keyword>
<keyword evidence="13" id="KW-1185">Reference proteome</keyword>
<feature type="domain" description="CUE" evidence="10">
    <location>
        <begin position="262"/>
        <end position="308"/>
    </location>
</feature>
<reference evidence="12" key="2">
    <citation type="submission" date="2023-05" db="EMBL/GenBank/DDBJ databases">
        <authorList>
            <person name="Fouks B."/>
        </authorList>
    </citation>
    <scope>NUCLEOTIDE SEQUENCE</scope>
    <source>
        <strain evidence="12">Stay&amp;Tobe</strain>
        <tissue evidence="12">Testes</tissue>
    </source>
</reference>
<dbReference type="SMART" id="SM00647">
    <property type="entry name" value="IBR"/>
    <property type="match status" value="1"/>
</dbReference>
<keyword evidence="8" id="KW-0175">Coiled coil</keyword>
<keyword evidence="6" id="KW-0833">Ubl conjugation pathway</keyword>
<proteinExistence type="predicted"/>
<dbReference type="GO" id="GO:0008270">
    <property type="term" value="F:zinc ion binding"/>
    <property type="evidence" value="ECO:0007669"/>
    <property type="project" value="UniProtKB-KW"/>
</dbReference>
<sequence>MNAEEMAGIDLIEESNSLNELETNIDLLLTDVSEVQKILNSNNVSQCVDVNEIYEKLEELTYIAREERIVYVATQLLYKFGIIADKNEDNAFKYCITHGETENNENLSSSDEMLFSDFNDPLNAEMFVPPVQNEIVHFVNTNGHQNGSHFYDDGTDQLDDMPNTIINYKAVPKDNSSIVNEEVSGIGETVNKMSLDFKIGDISTNYLQDEACALIHEGTIMPSTGNDTNKGLNNFVLVATADNCDQSHSNNSDKIHSFDCKDLMEEAEFISGMFPHFELEQITEFLEVNKDIENRMEVVSDEILKLQENMLLENAEMSELIENKKIDKYPEIENEQNISNISNCENEEIPEFKRITENRIQVVSDEALKLETNILLKSSEKLESKDNVYYDTCIENENEKKNSRFSDLKVYEFPYVNRDVNQIEIASNEKFRLQENSKMSELADIKQKVKCDNSKTERQQIESKVPVIEQDMDLMDKQISVINVANIDNNTAVGKQRDFNVISNVETVFEESTPQLPLESSVHGENSSSEQFSEMGNLSSSNSRVNHKSQSVCRSVPSKLVTSASVPNANLPSKLVTSASVPNANSLSDVQELLPTLEPILNPVPDKENIDVIPSTQMNCLLHSESVGSEVVNSLHDIAQQNILDIKEQSLLDIGNTLLEEALTSQQNGPSVSCDLIDLSLESVPYTVENSLDETNQLNILDIEKTFSDETDQLTLLSSEFVPSVSRCESLEREEADFTPELNNIVCEKEKEISTISVSSVIHEEFEVLSTSEINSEVPKNESQLETKMQFGLPSGFEENAQLKITELSLNSNRTDDERSVSEDVYFETPIGFNVTSTHSEITPSYSQTNGIVSNMEKQMPVNASDTDVAGSLYEVIEPNDITLSASELHTVKLFHGVQPNSADIEAASTSQLVNQGCRKKQITYDEFISQLPHLDVALLKEVWSQIGNNYSAVKEFIAEQLEDISDDNHYDLLLSLFPQADPKFLQEKSLIIGTDKDALEDFIEEQLQNNDSKARYYNLLAMFPKVDSAFLQERCNQVSNSDEDMRNLITELLKMNESDDAYHTLLAMFPESDPAFLHEKVDQIGDNVEAMKKFVTDYLEELDSVKFNTLIAVLPDADPEYLQNMFDRLGNNEESMKLFIMEALDSRDYPTRDAYLKRQEIATLKRKYKEELNIQEYLEVVPDPWTHFKNKKTTSEVERRHGLSYLESRYKEIALEQIDSYYKKNEYNLTLTCQQLNNWQGVLQQTRQSFRYTIADTENIPVPFLQEVAFIENETKMKEFLRRKEEERKAAFELAKANGELLECQCCFDNELLDTDVATCMDGHIFCKQCIKRSAEIDIGDGSCYFSCLTSCKAEFSLKIMQLVLNPTTFSKMLQQRQLEEVQAAGIAGLENCPFCGFATIPESRSKVFTCLNPECMRDSCRTCKRPSHIPLGCKEVESKETKMRTVIEDRMTEALVRTCWKCNKKFIKESGCNKMRCKCGALMCYLCRKPVADYTHFNGQGGTEFHKCALYSDIQIIHDVAVQEEGIKAKKEVQADNPGIELKHDPTKL</sequence>
<evidence type="ECO:0000259" key="11">
    <source>
        <dbReference type="PROSITE" id="PS51873"/>
    </source>
</evidence>
<evidence type="ECO:0000256" key="3">
    <source>
        <dbReference type="ARBA" id="ARBA00022723"/>
    </source>
</evidence>
<dbReference type="GO" id="GO:0016740">
    <property type="term" value="F:transferase activity"/>
    <property type="evidence" value="ECO:0007669"/>
    <property type="project" value="UniProtKB-KW"/>
</dbReference>
<dbReference type="PANTHER" id="PTHR22770:SF47">
    <property type="entry name" value="E3 UBIQUITIN-PROTEIN LIGASE RNF216"/>
    <property type="match status" value="1"/>
</dbReference>
<feature type="domain" description="RING-type" evidence="11">
    <location>
        <begin position="1301"/>
        <end position="1514"/>
    </location>
</feature>
<evidence type="ECO:0000256" key="5">
    <source>
        <dbReference type="ARBA" id="ARBA00022771"/>
    </source>
</evidence>